<dbReference type="Proteomes" id="UP000235828">
    <property type="component" value="Chromosome B"/>
</dbReference>
<organism evidence="1 2">
    <name type="scientific">Vibrio tapetis subsp. tapetis</name>
    <dbReference type="NCBI Taxonomy" id="1671868"/>
    <lineage>
        <taxon>Bacteria</taxon>
        <taxon>Pseudomonadati</taxon>
        <taxon>Pseudomonadota</taxon>
        <taxon>Gammaproteobacteria</taxon>
        <taxon>Vibrionales</taxon>
        <taxon>Vibrionaceae</taxon>
        <taxon>Vibrio</taxon>
    </lineage>
</organism>
<evidence type="ECO:0000313" key="1">
    <source>
        <dbReference type="EMBL" id="SON52939.1"/>
    </source>
</evidence>
<dbReference type="Gene3D" id="3.40.50.880">
    <property type="match status" value="1"/>
</dbReference>
<sequence length="72" mass="8025">MVEIGDSKRKILVLATEQKNMEMKNGKLFSIGNHTIETLVQMLHLKNSGYEFEISTPSGKPALFGVCPCNAW</sequence>
<dbReference type="InterPro" id="IPR029062">
    <property type="entry name" value="Class_I_gatase-like"/>
</dbReference>
<dbReference type="KEGG" id="vta:B1328"/>
<keyword evidence="2" id="KW-1185">Reference proteome</keyword>
<name>A0A2N8ZM37_9VIBR</name>
<gene>
    <name evidence="1" type="ORF">VTAP4600_B1328</name>
</gene>
<dbReference type="SUPFAM" id="SSF52317">
    <property type="entry name" value="Class I glutamine amidotransferase-like"/>
    <property type="match status" value="1"/>
</dbReference>
<proteinExistence type="predicted"/>
<dbReference type="AlphaFoldDB" id="A0A2N8ZM37"/>
<dbReference type="EMBL" id="LT960612">
    <property type="protein sequence ID" value="SON52939.1"/>
    <property type="molecule type" value="Genomic_DNA"/>
</dbReference>
<protein>
    <submittedName>
        <fullName evidence="1">Uncharacterized protein</fullName>
    </submittedName>
</protein>
<reference evidence="1 2" key="1">
    <citation type="submission" date="2017-10" db="EMBL/GenBank/DDBJ databases">
        <authorList>
            <person name="Banno H."/>
            <person name="Chua N.-H."/>
        </authorList>
    </citation>
    <scope>NUCLEOTIDE SEQUENCE [LARGE SCALE GENOMIC DNA]</scope>
    <source>
        <strain evidence="1">Vibrio tapetis CECT4600</strain>
    </source>
</reference>
<accession>A0A2N8ZM37</accession>
<evidence type="ECO:0000313" key="2">
    <source>
        <dbReference type="Proteomes" id="UP000235828"/>
    </source>
</evidence>